<reference evidence="1" key="1">
    <citation type="submission" date="2021-06" db="EMBL/GenBank/DDBJ databases">
        <authorList>
            <person name="Kallberg Y."/>
            <person name="Tangrot J."/>
            <person name="Rosling A."/>
        </authorList>
    </citation>
    <scope>NUCLEOTIDE SEQUENCE</scope>
    <source>
        <strain evidence="1">AU212A</strain>
    </source>
</reference>
<dbReference type="EMBL" id="CAJVPM010003562">
    <property type="protein sequence ID" value="CAG8503001.1"/>
    <property type="molecule type" value="Genomic_DNA"/>
</dbReference>
<gene>
    <name evidence="1" type="ORF">SCALOS_LOCUS3328</name>
</gene>
<proteinExistence type="predicted"/>
<name>A0ACA9KZS2_9GLOM</name>
<evidence type="ECO:0000313" key="2">
    <source>
        <dbReference type="Proteomes" id="UP000789860"/>
    </source>
</evidence>
<dbReference type="Proteomes" id="UP000789860">
    <property type="component" value="Unassembled WGS sequence"/>
</dbReference>
<protein>
    <submittedName>
        <fullName evidence="1">4490_t:CDS:1</fullName>
    </submittedName>
</protein>
<organism evidence="1 2">
    <name type="scientific">Scutellospora calospora</name>
    <dbReference type="NCBI Taxonomy" id="85575"/>
    <lineage>
        <taxon>Eukaryota</taxon>
        <taxon>Fungi</taxon>
        <taxon>Fungi incertae sedis</taxon>
        <taxon>Mucoromycota</taxon>
        <taxon>Glomeromycotina</taxon>
        <taxon>Glomeromycetes</taxon>
        <taxon>Diversisporales</taxon>
        <taxon>Gigasporaceae</taxon>
        <taxon>Scutellospora</taxon>
    </lineage>
</organism>
<comment type="caution">
    <text evidence="1">The sequence shown here is derived from an EMBL/GenBank/DDBJ whole genome shotgun (WGS) entry which is preliminary data.</text>
</comment>
<keyword evidence="2" id="KW-1185">Reference proteome</keyword>
<feature type="non-terminal residue" evidence="1">
    <location>
        <position position="1"/>
    </location>
</feature>
<accession>A0ACA9KZS2</accession>
<sequence length="705" mass="81211">LGYTGGVVRLLHPHAFAINGHTYYQVYPANAKGYLTNWFVYDAEARNCIANQRKLDQEIAYLIIQQPTNNAEVAACTIIHSTAVIQERHIQIWHVGKKIPIYISILNENYEALQYPLFFSHGEIGWRSDWASVTVLVGENNEMIDEIKDYINTRYLSAMEAVWRIFKYRITSQLPLVTCLLVHLPGEQTILQGGNNNLSTLQHYFLHLTNIEFDALTYCKYYKLYTFTYAKDLVNQQLLPPNNYLEKEQEVNGTLYSNFQDAARAFELLEDINENEQCFAEAVTYKCTPAQLRLFFCHLILEGENDTLMWIASFLEEHGSQITQFGLPQLSEHLDKITHIQARYNDYNTLIAIRDKMISELNFEQKNVYQKIMNHVLNNKPLLIFINGRAGRRKTFLINVIYIAIRCLKKIILPCITTGLVALNYDRGRTAYSLFRIPIENNDEEYKYQINLDSDLTPVIPYSGRTAIILKLIKSSLIWKSFEVYKLKQPVRDVHDLEYSQLMDKIGNGIDGENVSLALLKMTHEINDVIDFAFPETMLNDPNKLRGDVVDLYSTDSLVDNDTRTNQAQRNMISVELLNTFNASRIPKHCLTLKKGCVATIMRNLSIHDSLCKNSRVIILNIGRRLVTIQNPATGSVIYLPRITFLFCVPQFLFKISCHQFPLRLAYSSTFNSSQGLTLDRVALNLCTLVFSHRQLYTALTRVRQ</sequence>
<evidence type="ECO:0000313" key="1">
    <source>
        <dbReference type="EMBL" id="CAG8503001.1"/>
    </source>
</evidence>